<feature type="transmembrane region" description="Helical" evidence="9">
    <location>
        <begin position="16"/>
        <end position="39"/>
    </location>
</feature>
<keyword evidence="2" id="KW-0813">Transport</keyword>
<dbReference type="InterPro" id="IPR003593">
    <property type="entry name" value="AAA+_ATPase"/>
</dbReference>
<evidence type="ECO:0000256" key="2">
    <source>
        <dbReference type="ARBA" id="ARBA00022448"/>
    </source>
</evidence>
<sequence length="585" mass="65248">MSVFDWIRPTFYKNRWYIATGVFCLIVVDMLQLVVPRIVKHAIDGLTALSIPSDRLSLYGLWIVAIALVMGALRYVWRRCLIGMSREVEEELRNRLFGHVQTLSAAYFDRMKTGDIMAHATNDITHIRMAVGMGVVALTDAVVMGFAAIGFMLYIHVELTLWVMLPMPLIVFGTRFFSRRMHARYQRVQAAFSNLTEAIREVFTAIRLVKSHHTHDFEMERIASHSKAYIDENIALVRITGSLFPMMVFFSNISLVLILYVGGRNTIFQRITPGDFVAFISYLGLLTWPMMAMGWVTNLIQRGKASLDRIDRILRTSPDIDDPKSPLATGIAHGHVAFEHVTMAYPASEASSGKPVLSDIDLDVPAGTFVGIAGPPGSGKTTLISLIPRLYDPTSGEIRIDGVSNRRYSLEGLRSHIAFLPQEPFLFAGTIRENILMAKDGIGDDAVWEAVRMAGLETTVRSFPDGLDTVVGEKGVMLSGGQKQRVALARCFIGHPKLLLLDDPVSQVDVEIGQRILQSIRSRIPAATVILVSHRMSALRDADRIVVLDRGRIIESGSHASLMATNGYYASVYRLQEIEEYRHAR</sequence>
<dbReference type="Gene3D" id="1.20.1560.10">
    <property type="entry name" value="ABC transporter type 1, transmembrane domain"/>
    <property type="match status" value="1"/>
</dbReference>
<organism evidence="12">
    <name type="scientific">Desulfatirhabdium butyrativorans</name>
    <dbReference type="NCBI Taxonomy" id="340467"/>
    <lineage>
        <taxon>Bacteria</taxon>
        <taxon>Pseudomonadati</taxon>
        <taxon>Thermodesulfobacteriota</taxon>
        <taxon>Desulfobacteria</taxon>
        <taxon>Desulfobacterales</taxon>
        <taxon>Desulfatirhabdiaceae</taxon>
        <taxon>Desulfatirhabdium</taxon>
    </lineage>
</organism>
<dbReference type="InterPro" id="IPR011527">
    <property type="entry name" value="ABC1_TM_dom"/>
</dbReference>
<accession>A0A7C4RQS8</accession>
<evidence type="ECO:0000256" key="8">
    <source>
        <dbReference type="ARBA" id="ARBA00023136"/>
    </source>
</evidence>
<evidence type="ECO:0000259" key="11">
    <source>
        <dbReference type="PROSITE" id="PS50929"/>
    </source>
</evidence>
<dbReference type="PROSITE" id="PS50893">
    <property type="entry name" value="ABC_TRANSPORTER_2"/>
    <property type="match status" value="1"/>
</dbReference>
<evidence type="ECO:0000256" key="9">
    <source>
        <dbReference type="SAM" id="Phobius"/>
    </source>
</evidence>
<keyword evidence="4 9" id="KW-0812">Transmembrane</keyword>
<dbReference type="InterPro" id="IPR027417">
    <property type="entry name" value="P-loop_NTPase"/>
</dbReference>
<evidence type="ECO:0000256" key="6">
    <source>
        <dbReference type="ARBA" id="ARBA00022840"/>
    </source>
</evidence>
<dbReference type="PANTHER" id="PTHR43394:SF1">
    <property type="entry name" value="ATP-BINDING CASSETTE SUB-FAMILY B MEMBER 10, MITOCHONDRIAL"/>
    <property type="match status" value="1"/>
</dbReference>
<dbReference type="PROSITE" id="PS50929">
    <property type="entry name" value="ABC_TM1F"/>
    <property type="match status" value="1"/>
</dbReference>
<evidence type="ECO:0000256" key="1">
    <source>
        <dbReference type="ARBA" id="ARBA00004651"/>
    </source>
</evidence>
<name>A0A7C4RQS8_9BACT</name>
<dbReference type="PANTHER" id="PTHR43394">
    <property type="entry name" value="ATP-DEPENDENT PERMEASE MDL1, MITOCHONDRIAL"/>
    <property type="match status" value="1"/>
</dbReference>
<dbReference type="SMART" id="SM00382">
    <property type="entry name" value="AAA"/>
    <property type="match status" value="1"/>
</dbReference>
<feature type="transmembrane region" description="Helical" evidence="9">
    <location>
        <begin position="130"/>
        <end position="153"/>
    </location>
</feature>
<feature type="domain" description="ABC transporter" evidence="10">
    <location>
        <begin position="336"/>
        <end position="575"/>
    </location>
</feature>
<dbReference type="EMBL" id="DSUH01000046">
    <property type="protein sequence ID" value="HGU31636.1"/>
    <property type="molecule type" value="Genomic_DNA"/>
</dbReference>
<keyword evidence="5" id="KW-0547">Nucleotide-binding</keyword>
<evidence type="ECO:0000256" key="5">
    <source>
        <dbReference type="ARBA" id="ARBA00022741"/>
    </source>
</evidence>
<dbReference type="Pfam" id="PF00664">
    <property type="entry name" value="ABC_membrane"/>
    <property type="match status" value="1"/>
</dbReference>
<evidence type="ECO:0000256" key="7">
    <source>
        <dbReference type="ARBA" id="ARBA00022989"/>
    </source>
</evidence>
<comment type="subcellular location">
    <subcellularLocation>
        <location evidence="1">Cell membrane</location>
        <topology evidence="1">Multi-pass membrane protein</topology>
    </subcellularLocation>
</comment>
<dbReference type="InterPro" id="IPR003439">
    <property type="entry name" value="ABC_transporter-like_ATP-bd"/>
</dbReference>
<keyword evidence="7 9" id="KW-1133">Transmembrane helix</keyword>
<dbReference type="SUPFAM" id="SSF52540">
    <property type="entry name" value="P-loop containing nucleoside triphosphate hydrolases"/>
    <property type="match status" value="1"/>
</dbReference>
<evidence type="ECO:0000256" key="3">
    <source>
        <dbReference type="ARBA" id="ARBA00022475"/>
    </source>
</evidence>
<dbReference type="Gene3D" id="3.40.50.300">
    <property type="entry name" value="P-loop containing nucleotide triphosphate hydrolases"/>
    <property type="match status" value="1"/>
</dbReference>
<feature type="transmembrane region" description="Helical" evidence="9">
    <location>
        <begin position="59"/>
        <end position="77"/>
    </location>
</feature>
<protein>
    <submittedName>
        <fullName evidence="12">ABC transporter ATP-binding protein</fullName>
    </submittedName>
</protein>
<evidence type="ECO:0000256" key="4">
    <source>
        <dbReference type="ARBA" id="ARBA00022692"/>
    </source>
</evidence>
<dbReference type="GO" id="GO:0015421">
    <property type="term" value="F:ABC-type oligopeptide transporter activity"/>
    <property type="evidence" value="ECO:0007669"/>
    <property type="project" value="TreeGrafter"/>
</dbReference>
<dbReference type="CDD" id="cd18541">
    <property type="entry name" value="ABC_6TM_TmrB_like"/>
    <property type="match status" value="1"/>
</dbReference>
<feature type="transmembrane region" description="Helical" evidence="9">
    <location>
        <begin position="159"/>
        <end position="177"/>
    </location>
</feature>
<evidence type="ECO:0000313" key="12">
    <source>
        <dbReference type="EMBL" id="HGU31636.1"/>
    </source>
</evidence>
<dbReference type="FunFam" id="3.40.50.300:FF:000221">
    <property type="entry name" value="Multidrug ABC transporter ATP-binding protein"/>
    <property type="match status" value="1"/>
</dbReference>
<dbReference type="InterPro" id="IPR036640">
    <property type="entry name" value="ABC1_TM_sf"/>
</dbReference>
<gene>
    <name evidence="12" type="ORF">ENS29_02130</name>
</gene>
<dbReference type="GO" id="GO:0005524">
    <property type="term" value="F:ATP binding"/>
    <property type="evidence" value="ECO:0007669"/>
    <property type="project" value="UniProtKB-KW"/>
</dbReference>
<keyword evidence="8 9" id="KW-0472">Membrane</keyword>
<feature type="domain" description="ABC transmembrane type-1" evidence="11">
    <location>
        <begin position="19"/>
        <end position="302"/>
    </location>
</feature>
<feature type="transmembrane region" description="Helical" evidence="9">
    <location>
        <begin position="276"/>
        <end position="300"/>
    </location>
</feature>
<dbReference type="InterPro" id="IPR039421">
    <property type="entry name" value="Type_1_exporter"/>
</dbReference>
<feature type="transmembrane region" description="Helical" evidence="9">
    <location>
        <begin position="243"/>
        <end position="261"/>
    </location>
</feature>
<evidence type="ECO:0000259" key="10">
    <source>
        <dbReference type="PROSITE" id="PS50893"/>
    </source>
</evidence>
<dbReference type="SUPFAM" id="SSF90123">
    <property type="entry name" value="ABC transporter transmembrane region"/>
    <property type="match status" value="1"/>
</dbReference>
<dbReference type="Pfam" id="PF00005">
    <property type="entry name" value="ABC_tran"/>
    <property type="match status" value="1"/>
</dbReference>
<keyword evidence="6 12" id="KW-0067">ATP-binding</keyword>
<proteinExistence type="predicted"/>
<dbReference type="GO" id="GO:0005886">
    <property type="term" value="C:plasma membrane"/>
    <property type="evidence" value="ECO:0007669"/>
    <property type="project" value="UniProtKB-SubCell"/>
</dbReference>
<dbReference type="PROSITE" id="PS00211">
    <property type="entry name" value="ABC_TRANSPORTER_1"/>
    <property type="match status" value="1"/>
</dbReference>
<dbReference type="InterPro" id="IPR017871">
    <property type="entry name" value="ABC_transporter-like_CS"/>
</dbReference>
<dbReference type="GO" id="GO:0016887">
    <property type="term" value="F:ATP hydrolysis activity"/>
    <property type="evidence" value="ECO:0007669"/>
    <property type="project" value="InterPro"/>
</dbReference>
<reference evidence="12" key="1">
    <citation type="journal article" date="2020" name="mSystems">
        <title>Genome- and Community-Level Interaction Insights into Carbon Utilization and Element Cycling Functions of Hydrothermarchaeota in Hydrothermal Sediment.</title>
        <authorList>
            <person name="Zhou Z."/>
            <person name="Liu Y."/>
            <person name="Xu W."/>
            <person name="Pan J."/>
            <person name="Luo Z.H."/>
            <person name="Li M."/>
        </authorList>
    </citation>
    <scope>NUCLEOTIDE SEQUENCE [LARGE SCALE GENOMIC DNA]</scope>
    <source>
        <strain evidence="12">SpSt-477</strain>
    </source>
</reference>
<dbReference type="AlphaFoldDB" id="A0A7C4RQS8"/>
<keyword evidence="3" id="KW-1003">Cell membrane</keyword>
<comment type="caution">
    <text evidence="12">The sequence shown here is derived from an EMBL/GenBank/DDBJ whole genome shotgun (WGS) entry which is preliminary data.</text>
</comment>